<gene>
    <name evidence="2" type="ORF">BMG03_01120</name>
</gene>
<feature type="transmembrane region" description="Helical" evidence="1">
    <location>
        <begin position="37"/>
        <end position="57"/>
    </location>
</feature>
<sequence length="137" mass="15141">MSEGLAAALSIFQVAGLLLVARGFWPMLLGSNDRRVHHMAWGVSAMVTAIALRSAYWDVLPILMGSAWHPGGPFGRAAPNIVFGLLVITSVYHKLALLREMIPAEERPRYSLLSAPFYPRTICVTRLAAALRDVWRK</sequence>
<name>A0ABM6ID15_9RHOB</name>
<dbReference type="RefSeq" id="WP_075775277.1">
    <property type="nucleotide sequence ID" value="NZ_CP019437.1"/>
</dbReference>
<feature type="transmembrane region" description="Helical" evidence="1">
    <location>
        <begin position="6"/>
        <end position="25"/>
    </location>
</feature>
<evidence type="ECO:0000256" key="1">
    <source>
        <dbReference type="SAM" id="Phobius"/>
    </source>
</evidence>
<protein>
    <submittedName>
        <fullName evidence="2">Uncharacterized protein</fullName>
    </submittedName>
</protein>
<keyword evidence="1" id="KW-0812">Transmembrane</keyword>
<feature type="transmembrane region" description="Helical" evidence="1">
    <location>
        <begin position="77"/>
        <end position="97"/>
    </location>
</feature>
<proteinExistence type="predicted"/>
<dbReference type="Proteomes" id="UP000185622">
    <property type="component" value="Chromosome"/>
</dbReference>
<accession>A0ABM6ID15</accession>
<reference evidence="2 3" key="1">
    <citation type="submission" date="2017-01" db="EMBL/GenBank/DDBJ databases">
        <title>The complete genome sequence of a sulfur-oxidizing marine bacterium Thioclava sp. 25B10_4T.</title>
        <authorList>
            <person name="Liu Y."/>
            <person name="Lai Q."/>
            <person name="Shao Z."/>
        </authorList>
    </citation>
    <scope>NUCLEOTIDE SEQUENCE [LARGE SCALE GENOMIC DNA]</scope>
    <source>
        <strain evidence="2 3">25B10_4</strain>
    </source>
</reference>
<organism evidence="2 3">
    <name type="scientific">Thioclava nitratireducens</name>
    <dbReference type="NCBI Taxonomy" id="1915078"/>
    <lineage>
        <taxon>Bacteria</taxon>
        <taxon>Pseudomonadati</taxon>
        <taxon>Pseudomonadota</taxon>
        <taxon>Alphaproteobacteria</taxon>
        <taxon>Rhodobacterales</taxon>
        <taxon>Paracoccaceae</taxon>
        <taxon>Thioclava</taxon>
    </lineage>
</organism>
<keyword evidence="1" id="KW-0472">Membrane</keyword>
<evidence type="ECO:0000313" key="3">
    <source>
        <dbReference type="Proteomes" id="UP000185622"/>
    </source>
</evidence>
<keyword evidence="3" id="KW-1185">Reference proteome</keyword>
<evidence type="ECO:0000313" key="2">
    <source>
        <dbReference type="EMBL" id="AQS46557.1"/>
    </source>
</evidence>
<dbReference type="EMBL" id="CP019437">
    <property type="protein sequence ID" value="AQS46557.1"/>
    <property type="molecule type" value="Genomic_DNA"/>
</dbReference>
<keyword evidence="1" id="KW-1133">Transmembrane helix</keyword>